<name>A0ABD1Y5E5_9MARC</name>
<dbReference type="Proteomes" id="UP001605036">
    <property type="component" value="Unassembled WGS sequence"/>
</dbReference>
<evidence type="ECO:0000259" key="2">
    <source>
        <dbReference type="Pfam" id="PF00646"/>
    </source>
</evidence>
<feature type="region of interest" description="Disordered" evidence="1">
    <location>
        <begin position="9"/>
        <end position="57"/>
    </location>
</feature>
<dbReference type="InterPro" id="IPR050796">
    <property type="entry name" value="SCF_F-box_component"/>
</dbReference>
<sequence length="427" mass="48194">MWGIRRCFRGNADPGASRRARNPRGSTKQHHRVSPDRDGDDGAKTDPAELKAGSVNDKAQAGEKVEIPDFLVEKIFSKVPFPHILKARQLSKEWKSKFSRVAASHSFNPVDFPGQFPAFYNKERAEVQGFEPCQDCVIRIEAVSTDAGEFDFKTAGCGSLMLVLELNFNQPVAYVTNLLSRQIRSIRCPVDAHQQLSFCFLSSSPLLVPLGTDAYAVILWFWDIGTGFVRKNTNFMVYHSQSETWTTNSFEGDGLEGCGLGAYMNGRVYCVLDRSKLVQFNIDTGYMKETAMKASSASRDNVLVRCSTVRCGPNIVVVMFEHGGREFCISMAQLDPENLTLLELSRYEVHFRDNESDSPVSYDCDYPVIASSNCVYIMHLDLRQLIIYNIICNTWSSTSSIPEKFFEKPVRENVFIFEPKLNPYIRP</sequence>
<keyword evidence="4" id="KW-1185">Reference proteome</keyword>
<dbReference type="PANTHER" id="PTHR31672">
    <property type="entry name" value="BNACNNG10540D PROTEIN"/>
    <property type="match status" value="1"/>
</dbReference>
<feature type="compositionally biased region" description="Basic residues" evidence="1">
    <location>
        <begin position="18"/>
        <end position="32"/>
    </location>
</feature>
<evidence type="ECO:0000313" key="3">
    <source>
        <dbReference type="EMBL" id="KAL2621925.1"/>
    </source>
</evidence>
<evidence type="ECO:0000256" key="1">
    <source>
        <dbReference type="SAM" id="MobiDB-lite"/>
    </source>
</evidence>
<reference evidence="3 4" key="1">
    <citation type="submission" date="2024-09" db="EMBL/GenBank/DDBJ databases">
        <title>Chromosome-scale assembly of Riccia fluitans.</title>
        <authorList>
            <person name="Paukszto L."/>
            <person name="Sawicki J."/>
            <person name="Karawczyk K."/>
            <person name="Piernik-Szablinska J."/>
            <person name="Szczecinska M."/>
            <person name="Mazdziarz M."/>
        </authorList>
    </citation>
    <scope>NUCLEOTIDE SEQUENCE [LARGE SCALE GENOMIC DNA]</scope>
    <source>
        <strain evidence="3">Rf_01</strain>
        <tissue evidence="3">Aerial parts of the thallus</tissue>
    </source>
</reference>
<dbReference type="Pfam" id="PF00646">
    <property type="entry name" value="F-box"/>
    <property type="match status" value="1"/>
</dbReference>
<proteinExistence type="predicted"/>
<dbReference type="PANTHER" id="PTHR31672:SF2">
    <property type="entry name" value="F-BOX DOMAIN-CONTAINING PROTEIN"/>
    <property type="match status" value="1"/>
</dbReference>
<dbReference type="AlphaFoldDB" id="A0ABD1Y5E5"/>
<gene>
    <name evidence="3" type="ORF">R1flu_002130</name>
</gene>
<accession>A0ABD1Y5E5</accession>
<dbReference type="EMBL" id="JBHFFA010000006">
    <property type="protein sequence ID" value="KAL2621925.1"/>
    <property type="molecule type" value="Genomic_DNA"/>
</dbReference>
<organism evidence="3 4">
    <name type="scientific">Riccia fluitans</name>
    <dbReference type="NCBI Taxonomy" id="41844"/>
    <lineage>
        <taxon>Eukaryota</taxon>
        <taxon>Viridiplantae</taxon>
        <taxon>Streptophyta</taxon>
        <taxon>Embryophyta</taxon>
        <taxon>Marchantiophyta</taxon>
        <taxon>Marchantiopsida</taxon>
        <taxon>Marchantiidae</taxon>
        <taxon>Marchantiales</taxon>
        <taxon>Ricciaceae</taxon>
        <taxon>Riccia</taxon>
    </lineage>
</organism>
<protein>
    <recommendedName>
        <fullName evidence="2">F-box domain-containing protein</fullName>
    </recommendedName>
</protein>
<feature type="domain" description="F-box" evidence="2">
    <location>
        <begin position="67"/>
        <end position="99"/>
    </location>
</feature>
<dbReference type="InterPro" id="IPR001810">
    <property type="entry name" value="F-box_dom"/>
</dbReference>
<evidence type="ECO:0000313" key="4">
    <source>
        <dbReference type="Proteomes" id="UP001605036"/>
    </source>
</evidence>
<feature type="compositionally biased region" description="Basic and acidic residues" evidence="1">
    <location>
        <begin position="33"/>
        <end position="49"/>
    </location>
</feature>
<comment type="caution">
    <text evidence="3">The sequence shown here is derived from an EMBL/GenBank/DDBJ whole genome shotgun (WGS) entry which is preliminary data.</text>
</comment>